<dbReference type="EMBL" id="FZOQ01000001">
    <property type="protein sequence ID" value="SNS07076.1"/>
    <property type="molecule type" value="Genomic_DNA"/>
</dbReference>
<name>A0A239BGZ9_9BACT</name>
<protein>
    <recommendedName>
        <fullName evidence="3">Ava_C0101 and related proteins</fullName>
    </recommendedName>
</protein>
<dbReference type="OrthoDB" id="9800945at2"/>
<keyword evidence="2" id="KW-1185">Reference proteome</keyword>
<evidence type="ECO:0000313" key="2">
    <source>
        <dbReference type="Proteomes" id="UP000198432"/>
    </source>
</evidence>
<proteinExistence type="predicted"/>
<organism evidence="1 2">
    <name type="scientific">Pontibacter ummariensis</name>
    <dbReference type="NCBI Taxonomy" id="1610492"/>
    <lineage>
        <taxon>Bacteria</taxon>
        <taxon>Pseudomonadati</taxon>
        <taxon>Bacteroidota</taxon>
        <taxon>Cytophagia</taxon>
        <taxon>Cytophagales</taxon>
        <taxon>Hymenobacteraceae</taxon>
        <taxon>Pontibacter</taxon>
    </lineage>
</organism>
<gene>
    <name evidence="1" type="ORF">SAMN06296052_101392</name>
</gene>
<dbReference type="RefSeq" id="WP_089317455.1">
    <property type="nucleotide sequence ID" value="NZ_FZOQ01000001.1"/>
</dbReference>
<dbReference type="InterPro" id="IPR046038">
    <property type="entry name" value="DUF5996"/>
</dbReference>
<accession>A0A239BGZ9</accession>
<evidence type="ECO:0008006" key="3">
    <source>
        <dbReference type="Google" id="ProtNLM"/>
    </source>
</evidence>
<sequence>MKTSWPTLSYAEAKETYKTLHLWTQIIGKIKLAKQPWINHSWHITLFVTPTGLTTADIPDDEQHFQADFNFIRHQLEIKTSEGQVRSFRLEGLSVADFYAKVMGSLRELKIEANINLIPNEMEEVIPFDQDHIHATYTPEHAAALHQALLQAQDVLSQFRAEFKGKCSPVHFFWGSFDLAVSRFSGREAPQHPGGVPHLPDWVAQEAYSHEVCSCGFWPGNEAVPFAAFYSYIYPAPEGFERASVQPDKAYYHQELGEFILPYEAVQQAQDPSSTLLAFLRSTYEAAAELGQWDRKSLEKSVPT</sequence>
<dbReference type="Proteomes" id="UP000198432">
    <property type="component" value="Unassembled WGS sequence"/>
</dbReference>
<evidence type="ECO:0000313" key="1">
    <source>
        <dbReference type="EMBL" id="SNS07076.1"/>
    </source>
</evidence>
<dbReference type="Pfam" id="PF19459">
    <property type="entry name" value="DUF5996"/>
    <property type="match status" value="1"/>
</dbReference>
<reference evidence="2" key="1">
    <citation type="submission" date="2017-06" db="EMBL/GenBank/DDBJ databases">
        <authorList>
            <person name="Varghese N."/>
            <person name="Submissions S."/>
        </authorList>
    </citation>
    <scope>NUCLEOTIDE SEQUENCE [LARGE SCALE GENOMIC DNA]</scope>
    <source>
        <strain evidence="2">NKM1</strain>
    </source>
</reference>
<dbReference type="AlphaFoldDB" id="A0A239BGZ9"/>